<evidence type="ECO:0000313" key="6">
    <source>
        <dbReference type="Proteomes" id="UP000178944"/>
    </source>
</evidence>
<evidence type="ECO:0000256" key="1">
    <source>
        <dbReference type="PIRSR" id="PIRSR601310-1"/>
    </source>
</evidence>
<dbReference type="InterPro" id="IPR036265">
    <property type="entry name" value="HIT-like_sf"/>
</dbReference>
<dbReference type="PANTHER" id="PTHR46648">
    <property type="entry name" value="HIT FAMILY PROTEIN 1"/>
    <property type="match status" value="1"/>
</dbReference>
<feature type="short sequence motif" description="Histidine triad motif" evidence="2 3">
    <location>
        <begin position="90"/>
        <end position="94"/>
    </location>
</feature>
<dbReference type="EMBL" id="MHIQ01000001">
    <property type="protein sequence ID" value="OGY55428.1"/>
    <property type="molecule type" value="Genomic_DNA"/>
</dbReference>
<organism evidence="5 6">
    <name type="scientific">Candidatus Buchananbacteria bacterium RIFCSPLOWO2_01_FULL_56_15</name>
    <dbReference type="NCBI Taxonomy" id="1797547"/>
    <lineage>
        <taxon>Bacteria</taxon>
        <taxon>Candidatus Buchananiibacteriota</taxon>
    </lineage>
</organism>
<dbReference type="PRINTS" id="PR00332">
    <property type="entry name" value="HISTRIAD"/>
</dbReference>
<dbReference type="Gene3D" id="3.30.428.10">
    <property type="entry name" value="HIT-like"/>
    <property type="match status" value="1"/>
</dbReference>
<dbReference type="InterPro" id="IPR011146">
    <property type="entry name" value="HIT-like"/>
</dbReference>
<evidence type="ECO:0000256" key="2">
    <source>
        <dbReference type="PIRSR" id="PIRSR601310-3"/>
    </source>
</evidence>
<comment type="caution">
    <text evidence="5">The sequence shown here is derived from an EMBL/GenBank/DDBJ whole genome shotgun (WGS) entry which is preliminary data.</text>
</comment>
<dbReference type="GO" id="GO:0003824">
    <property type="term" value="F:catalytic activity"/>
    <property type="evidence" value="ECO:0007669"/>
    <property type="project" value="InterPro"/>
</dbReference>
<dbReference type="SUPFAM" id="SSF54197">
    <property type="entry name" value="HIT-like"/>
    <property type="match status" value="1"/>
</dbReference>
<dbReference type="GO" id="GO:0009117">
    <property type="term" value="P:nucleotide metabolic process"/>
    <property type="evidence" value="ECO:0007669"/>
    <property type="project" value="TreeGrafter"/>
</dbReference>
<dbReference type="InterPro" id="IPR001310">
    <property type="entry name" value="Histidine_triad_HIT"/>
</dbReference>
<protein>
    <recommendedName>
        <fullName evidence="4">HIT domain-containing protein</fullName>
    </recommendedName>
</protein>
<feature type="non-terminal residue" evidence="5">
    <location>
        <position position="1"/>
    </location>
</feature>
<name>A0A1G1YST4_9BACT</name>
<sequence>DCIFCKIIAGEIPSAKVYEDGRFLAFLDINPVTDGHVLLIPKAHHQMMVDLPDELIGPIYQAAKQLMQRIKAAMAADFVALSVVGVDVPHFHIHLIPRRSGDGLENFWPTKKYALGELERVAAKIRNAS</sequence>
<evidence type="ECO:0000256" key="3">
    <source>
        <dbReference type="PROSITE-ProRule" id="PRU00464"/>
    </source>
</evidence>
<accession>A0A1G1YST4</accession>
<gene>
    <name evidence="5" type="ORF">A2951_00210</name>
</gene>
<feature type="active site" description="Tele-AMP-histidine intermediate" evidence="1">
    <location>
        <position position="92"/>
    </location>
</feature>
<dbReference type="PROSITE" id="PS51084">
    <property type="entry name" value="HIT_2"/>
    <property type="match status" value="1"/>
</dbReference>
<feature type="domain" description="HIT" evidence="4">
    <location>
        <begin position="3"/>
        <end position="105"/>
    </location>
</feature>
<proteinExistence type="predicted"/>
<dbReference type="Proteomes" id="UP000178944">
    <property type="component" value="Unassembled WGS sequence"/>
</dbReference>
<dbReference type="AlphaFoldDB" id="A0A1G1YST4"/>
<reference evidence="5 6" key="1">
    <citation type="journal article" date="2016" name="Nat. Commun.">
        <title>Thousands of microbial genomes shed light on interconnected biogeochemical processes in an aquifer system.</title>
        <authorList>
            <person name="Anantharaman K."/>
            <person name="Brown C.T."/>
            <person name="Hug L.A."/>
            <person name="Sharon I."/>
            <person name="Castelle C.J."/>
            <person name="Probst A.J."/>
            <person name="Thomas B.C."/>
            <person name="Singh A."/>
            <person name="Wilkins M.J."/>
            <person name="Karaoz U."/>
            <person name="Brodie E.L."/>
            <person name="Williams K.H."/>
            <person name="Hubbard S.S."/>
            <person name="Banfield J.F."/>
        </authorList>
    </citation>
    <scope>NUCLEOTIDE SEQUENCE [LARGE SCALE GENOMIC DNA]</scope>
</reference>
<dbReference type="PANTHER" id="PTHR46648:SF1">
    <property type="entry name" value="ADENOSINE 5'-MONOPHOSPHORAMIDASE HNT1"/>
    <property type="match status" value="1"/>
</dbReference>
<evidence type="ECO:0000259" key="4">
    <source>
        <dbReference type="PROSITE" id="PS51084"/>
    </source>
</evidence>
<evidence type="ECO:0000313" key="5">
    <source>
        <dbReference type="EMBL" id="OGY55428.1"/>
    </source>
</evidence>
<dbReference type="Pfam" id="PF01230">
    <property type="entry name" value="HIT"/>
    <property type="match status" value="1"/>
</dbReference>